<organism evidence="12 13">
    <name type="scientific">Papilio machaon</name>
    <name type="common">Old World swallowtail butterfly</name>
    <dbReference type="NCBI Taxonomy" id="76193"/>
    <lineage>
        <taxon>Eukaryota</taxon>
        <taxon>Metazoa</taxon>
        <taxon>Ecdysozoa</taxon>
        <taxon>Arthropoda</taxon>
        <taxon>Hexapoda</taxon>
        <taxon>Insecta</taxon>
        <taxon>Pterygota</taxon>
        <taxon>Neoptera</taxon>
        <taxon>Endopterygota</taxon>
        <taxon>Lepidoptera</taxon>
        <taxon>Glossata</taxon>
        <taxon>Ditrysia</taxon>
        <taxon>Papilionoidea</taxon>
        <taxon>Papilionidae</taxon>
        <taxon>Papilioninae</taxon>
        <taxon>Papilio</taxon>
    </lineage>
</organism>
<accession>A0A0N1IPL0</accession>
<dbReference type="InterPro" id="IPR026570">
    <property type="entry name" value="CCDC86"/>
</dbReference>
<dbReference type="PANTHER" id="PTHR13557:SF1">
    <property type="entry name" value="COILED-COIL DOMAIN-CONTAINING PROTEIN 86"/>
    <property type="match status" value="1"/>
</dbReference>
<keyword evidence="5" id="KW-0597">Phosphoprotein</keyword>
<evidence type="ECO:0000256" key="9">
    <source>
        <dbReference type="ARBA" id="ARBA00093307"/>
    </source>
</evidence>
<sequence length="158" mass="18749">MSSETDIKVNSLIENIKKNQDNESSEKSVVKKQPKKQENKDEIRGKPKSGRFWKSQKEKFSTINKTKGLKLDFQKKTALRMELKRTKELSKSLLEQFKEKELERKERRRENIKRAAENKQKSEIVQVITNTAKLKRMKKKQLRFIQKRDTNKAIEASK</sequence>
<reference evidence="12 13" key="1">
    <citation type="journal article" date="2015" name="Nat. Commun.">
        <title>Outbred genome sequencing and CRISPR/Cas9 gene editing in butterflies.</title>
        <authorList>
            <person name="Li X."/>
            <person name="Fan D."/>
            <person name="Zhang W."/>
            <person name="Liu G."/>
            <person name="Zhang L."/>
            <person name="Zhao L."/>
            <person name="Fang X."/>
            <person name="Chen L."/>
            <person name="Dong Y."/>
            <person name="Chen Y."/>
            <person name="Ding Y."/>
            <person name="Zhao R."/>
            <person name="Feng M."/>
            <person name="Zhu Y."/>
            <person name="Feng Y."/>
            <person name="Jiang X."/>
            <person name="Zhu D."/>
            <person name="Xiang H."/>
            <person name="Feng X."/>
            <person name="Li S."/>
            <person name="Wang J."/>
            <person name="Zhang G."/>
            <person name="Kronforst M.R."/>
            <person name="Wang W."/>
        </authorList>
    </citation>
    <scope>NUCLEOTIDE SEQUENCE [LARGE SCALE GENOMIC DNA]</scope>
    <source>
        <strain evidence="12">Ya'a_city_454_Pm</strain>
        <tissue evidence="12">Whole body</tissue>
    </source>
</reference>
<evidence type="ECO:0000256" key="11">
    <source>
        <dbReference type="SAM" id="MobiDB-lite"/>
    </source>
</evidence>
<evidence type="ECO:0000313" key="13">
    <source>
        <dbReference type="Proteomes" id="UP000053240"/>
    </source>
</evidence>
<evidence type="ECO:0000256" key="7">
    <source>
        <dbReference type="ARBA" id="ARBA00023054"/>
    </source>
</evidence>
<dbReference type="InParanoid" id="A0A0N1IPL0"/>
<feature type="compositionally biased region" description="Basic and acidic residues" evidence="11">
    <location>
        <begin position="15"/>
        <end position="45"/>
    </location>
</feature>
<keyword evidence="8" id="KW-0539">Nucleus</keyword>
<gene>
    <name evidence="12" type="ORF">RR48_05890</name>
</gene>
<evidence type="ECO:0000256" key="10">
    <source>
        <dbReference type="SAM" id="Coils"/>
    </source>
</evidence>
<feature type="coiled-coil region" evidence="10">
    <location>
        <begin position="83"/>
        <end position="122"/>
    </location>
</feature>
<dbReference type="AlphaFoldDB" id="A0A0N1IPL0"/>
<evidence type="ECO:0000256" key="5">
    <source>
        <dbReference type="ARBA" id="ARBA00022553"/>
    </source>
</evidence>
<dbReference type="STRING" id="76193.A0A0N1IPL0"/>
<dbReference type="GO" id="GO:0005694">
    <property type="term" value="C:chromosome"/>
    <property type="evidence" value="ECO:0007669"/>
    <property type="project" value="UniProtKB-SubCell"/>
</dbReference>
<dbReference type="PANTHER" id="PTHR13557">
    <property type="entry name" value="COILED-COIL DOMAIN-CONTAINING PROTEIN 86"/>
    <property type="match status" value="1"/>
</dbReference>
<evidence type="ECO:0000256" key="2">
    <source>
        <dbReference type="ARBA" id="ARBA00004604"/>
    </source>
</evidence>
<feature type="region of interest" description="Disordered" evidence="11">
    <location>
        <begin position="1"/>
        <end position="57"/>
    </location>
</feature>
<keyword evidence="4" id="KW-0158">Chromosome</keyword>
<proteinExistence type="predicted"/>
<evidence type="ECO:0000256" key="8">
    <source>
        <dbReference type="ARBA" id="ARBA00023242"/>
    </source>
</evidence>
<dbReference type="Proteomes" id="UP000053240">
    <property type="component" value="Unassembled WGS sequence"/>
</dbReference>
<dbReference type="GO" id="GO:0005730">
    <property type="term" value="C:nucleolus"/>
    <property type="evidence" value="ECO:0007669"/>
    <property type="project" value="UniProtKB-SubCell"/>
</dbReference>
<dbReference type="KEGG" id="pmac:106711101"/>
<comment type="function">
    <text evidence="9">Required for proper chromosome segregation during mitosis and error-free mitotic progression.</text>
</comment>
<dbReference type="FunCoup" id="A0A0N1IPL0">
    <property type="interactions" value="278"/>
</dbReference>
<evidence type="ECO:0000256" key="4">
    <source>
        <dbReference type="ARBA" id="ARBA00022454"/>
    </source>
</evidence>
<keyword evidence="7 10" id="KW-0175">Coiled coil</keyword>
<dbReference type="OrthoDB" id="277961at2759"/>
<keyword evidence="13" id="KW-1185">Reference proteome</keyword>
<evidence type="ECO:0000256" key="3">
    <source>
        <dbReference type="ARBA" id="ARBA00016738"/>
    </source>
</evidence>
<evidence type="ECO:0000256" key="1">
    <source>
        <dbReference type="ARBA" id="ARBA00004286"/>
    </source>
</evidence>
<protein>
    <recommendedName>
        <fullName evidence="3">Coiled-coil domain-containing protein 86</fullName>
    </recommendedName>
</protein>
<comment type="subcellular location">
    <subcellularLocation>
        <location evidence="1">Chromosome</location>
    </subcellularLocation>
    <subcellularLocation>
        <location evidence="2">Nucleus</location>
        <location evidence="2">Nucleolus</location>
    </subcellularLocation>
</comment>
<dbReference type="EMBL" id="KQ460426">
    <property type="protein sequence ID" value="KPJ14796.1"/>
    <property type="molecule type" value="Genomic_DNA"/>
</dbReference>
<name>A0A0N1IPL0_PAPMA</name>
<keyword evidence="6" id="KW-0164">Citrullination</keyword>
<evidence type="ECO:0000313" key="12">
    <source>
        <dbReference type="EMBL" id="KPJ14796.1"/>
    </source>
</evidence>
<evidence type="ECO:0000256" key="6">
    <source>
        <dbReference type="ARBA" id="ARBA00022934"/>
    </source>
</evidence>